<sequence>LTNPGIHEFDPNQDEIWQDNYVGDLYVGQFREAISLCGEDHFWTGNQDGQEKARANLRRKIDATTAGISTYGKCGRFHFVIKAIEVLETQ</sequence>
<dbReference type="EMBL" id="CALNXK010000016">
    <property type="protein sequence ID" value="CAH3103473.1"/>
    <property type="molecule type" value="Genomic_DNA"/>
</dbReference>
<accession>A0ABN8NF88</accession>
<dbReference type="Proteomes" id="UP001159405">
    <property type="component" value="Unassembled WGS sequence"/>
</dbReference>
<organism evidence="1 2">
    <name type="scientific">Porites lobata</name>
    <dbReference type="NCBI Taxonomy" id="104759"/>
    <lineage>
        <taxon>Eukaryota</taxon>
        <taxon>Metazoa</taxon>
        <taxon>Cnidaria</taxon>
        <taxon>Anthozoa</taxon>
        <taxon>Hexacorallia</taxon>
        <taxon>Scleractinia</taxon>
        <taxon>Fungiina</taxon>
        <taxon>Poritidae</taxon>
        <taxon>Porites</taxon>
    </lineage>
</organism>
<evidence type="ECO:0000313" key="2">
    <source>
        <dbReference type="Proteomes" id="UP001159405"/>
    </source>
</evidence>
<comment type="caution">
    <text evidence="1">The sequence shown here is derived from an EMBL/GenBank/DDBJ whole genome shotgun (WGS) entry which is preliminary data.</text>
</comment>
<gene>
    <name evidence="1" type="ORF">PLOB_00011279</name>
</gene>
<evidence type="ECO:0000313" key="1">
    <source>
        <dbReference type="EMBL" id="CAH3103473.1"/>
    </source>
</evidence>
<feature type="non-terminal residue" evidence="1">
    <location>
        <position position="1"/>
    </location>
</feature>
<keyword evidence="2" id="KW-1185">Reference proteome</keyword>
<protein>
    <submittedName>
        <fullName evidence="1">Uncharacterized protein</fullName>
    </submittedName>
</protein>
<proteinExistence type="predicted"/>
<reference evidence="1 2" key="1">
    <citation type="submission" date="2022-05" db="EMBL/GenBank/DDBJ databases">
        <authorList>
            <consortium name="Genoscope - CEA"/>
            <person name="William W."/>
        </authorList>
    </citation>
    <scope>NUCLEOTIDE SEQUENCE [LARGE SCALE GENOMIC DNA]</scope>
</reference>
<name>A0ABN8NF88_9CNID</name>